<accession>A0A085NS31</accession>
<organism evidence="1">
    <name type="scientific">Trichuris suis</name>
    <name type="common">pig whipworm</name>
    <dbReference type="NCBI Taxonomy" id="68888"/>
    <lineage>
        <taxon>Eukaryota</taxon>
        <taxon>Metazoa</taxon>
        <taxon>Ecdysozoa</taxon>
        <taxon>Nematoda</taxon>
        <taxon>Enoplea</taxon>
        <taxon>Dorylaimia</taxon>
        <taxon>Trichinellida</taxon>
        <taxon>Trichuridae</taxon>
        <taxon>Trichuris</taxon>
    </lineage>
</organism>
<dbReference type="EMBL" id="KL367478">
    <property type="protein sequence ID" value="KFD72277.1"/>
    <property type="molecule type" value="Genomic_DNA"/>
</dbReference>
<evidence type="ECO:0000313" key="1">
    <source>
        <dbReference type="EMBL" id="KFD72277.1"/>
    </source>
</evidence>
<name>A0A085NS31_9BILA</name>
<dbReference type="AlphaFoldDB" id="A0A085NS31"/>
<protein>
    <submittedName>
        <fullName evidence="1">Uncharacterized protein</fullName>
    </submittedName>
</protein>
<gene>
    <name evidence="1" type="ORF">M514_15550</name>
</gene>
<dbReference type="Proteomes" id="UP000030758">
    <property type="component" value="Unassembled WGS sequence"/>
</dbReference>
<proteinExistence type="predicted"/>
<reference evidence="1" key="1">
    <citation type="journal article" date="2014" name="Nat. Genet.">
        <title>Genome and transcriptome of the porcine whipworm Trichuris suis.</title>
        <authorList>
            <person name="Jex A.R."/>
            <person name="Nejsum P."/>
            <person name="Schwarz E.M."/>
            <person name="Hu L."/>
            <person name="Young N.D."/>
            <person name="Hall R.S."/>
            <person name="Korhonen P.K."/>
            <person name="Liao S."/>
            <person name="Thamsborg S."/>
            <person name="Xia J."/>
            <person name="Xu P."/>
            <person name="Wang S."/>
            <person name="Scheerlinck J.P."/>
            <person name="Hofmann A."/>
            <person name="Sternberg P.W."/>
            <person name="Wang J."/>
            <person name="Gasser R.B."/>
        </authorList>
    </citation>
    <scope>NUCLEOTIDE SEQUENCE [LARGE SCALE GENOMIC DNA]</scope>
    <source>
        <strain evidence="1">DCEP-RM93F</strain>
    </source>
</reference>
<sequence length="62" mass="7013">MKMDREADRKDNNSYFKFIPTHITIGPDSTVDSEDGGWLALECQSRWSKSGVLSRCHPTAIL</sequence>